<organism evidence="2 3">
    <name type="scientific">Limnochorda pilosa</name>
    <dbReference type="NCBI Taxonomy" id="1555112"/>
    <lineage>
        <taxon>Bacteria</taxon>
        <taxon>Bacillati</taxon>
        <taxon>Bacillota</taxon>
        <taxon>Limnochordia</taxon>
        <taxon>Limnochordales</taxon>
        <taxon>Limnochordaceae</taxon>
        <taxon>Limnochorda</taxon>
    </lineage>
</organism>
<dbReference type="Proteomes" id="UP000065807">
    <property type="component" value="Chromosome"/>
</dbReference>
<dbReference type="SUPFAM" id="SSF53335">
    <property type="entry name" value="S-adenosyl-L-methionine-dependent methyltransferases"/>
    <property type="match status" value="1"/>
</dbReference>
<gene>
    <name evidence="2" type="ORF">LIP_2232</name>
</gene>
<dbReference type="Gene3D" id="3.40.50.150">
    <property type="entry name" value="Vaccinia Virus protein VP39"/>
    <property type="match status" value="1"/>
</dbReference>
<dbReference type="AlphaFoldDB" id="A0A0K2SLS8"/>
<dbReference type="InterPro" id="IPR029063">
    <property type="entry name" value="SAM-dependent_MTases_sf"/>
</dbReference>
<dbReference type="PANTHER" id="PTHR34203">
    <property type="entry name" value="METHYLTRANSFERASE, FKBM FAMILY PROTEIN"/>
    <property type="match status" value="1"/>
</dbReference>
<dbReference type="PANTHER" id="PTHR34203:SF15">
    <property type="entry name" value="SLL1173 PROTEIN"/>
    <property type="match status" value="1"/>
</dbReference>
<proteinExistence type="predicted"/>
<dbReference type="STRING" id="1555112.LIP_2232"/>
<protein>
    <recommendedName>
        <fullName evidence="1">Methyltransferase FkbM domain-containing protein</fullName>
    </recommendedName>
</protein>
<dbReference type="InterPro" id="IPR052514">
    <property type="entry name" value="SAM-dependent_MTase"/>
</dbReference>
<dbReference type="EMBL" id="AP014924">
    <property type="protein sequence ID" value="BAS28073.1"/>
    <property type="molecule type" value="Genomic_DNA"/>
</dbReference>
<feature type="domain" description="Methyltransferase FkbM" evidence="1">
    <location>
        <begin position="93"/>
        <end position="241"/>
    </location>
</feature>
<dbReference type="Pfam" id="PF05050">
    <property type="entry name" value="Methyltransf_21"/>
    <property type="match status" value="1"/>
</dbReference>
<keyword evidence="3" id="KW-1185">Reference proteome</keyword>
<dbReference type="InterPro" id="IPR006342">
    <property type="entry name" value="FkbM_mtfrase"/>
</dbReference>
<dbReference type="NCBIfam" id="TIGR01444">
    <property type="entry name" value="fkbM_fam"/>
    <property type="match status" value="1"/>
</dbReference>
<evidence type="ECO:0000259" key="1">
    <source>
        <dbReference type="Pfam" id="PF05050"/>
    </source>
</evidence>
<name>A0A0K2SLS8_LIMPI</name>
<accession>A0A0K2SLS8</accession>
<reference evidence="3" key="2">
    <citation type="journal article" date="2016" name="Int. J. Syst. Evol. Microbiol.">
        <title>Complete genome sequence and cell structure of Limnochorda pilosa, a Gram-negative spore-former within the phylum Firmicutes.</title>
        <authorList>
            <person name="Watanabe M."/>
            <person name="Kojima H."/>
            <person name="Fukui M."/>
        </authorList>
    </citation>
    <scope>NUCLEOTIDE SEQUENCE [LARGE SCALE GENOMIC DNA]</scope>
    <source>
        <strain evidence="3">HC45</strain>
    </source>
</reference>
<dbReference type="KEGG" id="lpil:LIP_2232"/>
<reference evidence="3" key="1">
    <citation type="submission" date="2015-07" db="EMBL/GenBank/DDBJ databases">
        <title>Complete genome sequence and phylogenetic analysis of Limnochorda pilosa.</title>
        <authorList>
            <person name="Watanabe M."/>
            <person name="Kojima H."/>
            <person name="Fukui M."/>
        </authorList>
    </citation>
    <scope>NUCLEOTIDE SEQUENCE [LARGE SCALE GENOMIC DNA]</scope>
    <source>
        <strain evidence="3">HC45</strain>
    </source>
</reference>
<sequence length="256" mass="28523">MLREPWRMKWADIVLAGMRRVSRQAAEGCPFGGEELRVLRVLVGRYKGLHFAFSPQLREGKRIFRVFLHGSYEPHVTEWLTRTVRPGMTVAVIGAHVGVHVVYLGRLVGETGRVYAFEPWPANHRQLLVNVELNRMRNVVPMQLALSDRTGTAAMAAGTTSGTHALTVDRTASDTTVVQVSTLDTILGETPVHLMLVDVEGHEINVLRGGARLIEACRPALVLEHHDRETGLVSWLTERGYAVDRMKGHLMAVPRS</sequence>
<evidence type="ECO:0000313" key="2">
    <source>
        <dbReference type="EMBL" id="BAS28073.1"/>
    </source>
</evidence>
<evidence type="ECO:0000313" key="3">
    <source>
        <dbReference type="Proteomes" id="UP000065807"/>
    </source>
</evidence>